<dbReference type="STRING" id="370438.PTH_1367"/>
<dbReference type="AlphaFoldDB" id="A5D2J2"/>
<evidence type="ECO:0000256" key="5">
    <source>
        <dbReference type="ARBA" id="ARBA00049258"/>
    </source>
</evidence>
<dbReference type="InterPro" id="IPR001236">
    <property type="entry name" value="Lactate/malate_DH_N"/>
</dbReference>
<evidence type="ECO:0000256" key="1">
    <source>
        <dbReference type="ARBA" id="ARBA00006054"/>
    </source>
</evidence>
<evidence type="ECO:0000313" key="13">
    <source>
        <dbReference type="Proteomes" id="UP000006556"/>
    </source>
</evidence>
<dbReference type="InterPro" id="IPR036291">
    <property type="entry name" value="NAD(P)-bd_dom_sf"/>
</dbReference>
<evidence type="ECO:0000256" key="7">
    <source>
        <dbReference type="PIRSR" id="PIRSR000102-1"/>
    </source>
</evidence>
<dbReference type="InterPro" id="IPR022383">
    <property type="entry name" value="Lactate/malate_DH_C"/>
</dbReference>
<dbReference type="PANTHER" id="PTHR43128">
    <property type="entry name" value="L-2-HYDROXYCARBOXYLATE DEHYDROGENASE (NAD(P)(+))"/>
    <property type="match status" value="1"/>
</dbReference>
<evidence type="ECO:0000256" key="3">
    <source>
        <dbReference type="ARBA" id="ARBA00023002"/>
    </source>
</evidence>
<dbReference type="eggNOG" id="COG0039">
    <property type="taxonomic scope" value="Bacteria"/>
</dbReference>
<evidence type="ECO:0000259" key="10">
    <source>
        <dbReference type="Pfam" id="PF00056"/>
    </source>
</evidence>
<comment type="similarity">
    <text evidence="1">Belongs to the LDH/MDH superfamily. LDH family.</text>
</comment>
<keyword evidence="3 6" id="KW-0560">Oxidoreductase</keyword>
<dbReference type="NCBIfam" id="TIGR01763">
    <property type="entry name" value="MalateDH_bact"/>
    <property type="match status" value="1"/>
</dbReference>
<accession>A5D2J2</accession>
<dbReference type="Gene3D" id="3.90.110.10">
    <property type="entry name" value="Lactate dehydrogenase/glycoside hydrolase, family 4, C-terminal"/>
    <property type="match status" value="1"/>
</dbReference>
<feature type="binding site" evidence="6 8">
    <location>
        <position position="90"/>
    </location>
    <ligand>
        <name>substrate</name>
    </ligand>
</feature>
<dbReference type="KEGG" id="pth:PTH_1367"/>
<evidence type="ECO:0000256" key="8">
    <source>
        <dbReference type="PIRSR" id="PIRSR000102-2"/>
    </source>
</evidence>
<dbReference type="GO" id="GO:0030060">
    <property type="term" value="F:L-malate dehydrogenase (NAD+) activity"/>
    <property type="evidence" value="ECO:0007669"/>
    <property type="project" value="UniProtKB-UniRule"/>
</dbReference>
<dbReference type="CDD" id="cd01339">
    <property type="entry name" value="LDH-like_MDH"/>
    <property type="match status" value="1"/>
</dbReference>
<dbReference type="Proteomes" id="UP000006556">
    <property type="component" value="Chromosome"/>
</dbReference>
<comment type="catalytic activity">
    <reaction evidence="6">
        <text>(S)-malate + NAD(+) = oxaloacetate + NADH + H(+)</text>
        <dbReference type="Rhea" id="RHEA:21432"/>
        <dbReference type="ChEBI" id="CHEBI:15378"/>
        <dbReference type="ChEBI" id="CHEBI:15589"/>
        <dbReference type="ChEBI" id="CHEBI:16452"/>
        <dbReference type="ChEBI" id="CHEBI:57540"/>
        <dbReference type="ChEBI" id="CHEBI:57945"/>
        <dbReference type="EC" id="1.1.1.37"/>
    </reaction>
</comment>
<dbReference type="SUPFAM" id="SSF51735">
    <property type="entry name" value="NAD(P)-binding Rossmann-fold domains"/>
    <property type="match status" value="1"/>
</dbReference>
<comment type="catalytic activity">
    <reaction evidence="5">
        <text>(S)-lactate + NAD(+) = pyruvate + NADH + H(+)</text>
        <dbReference type="Rhea" id="RHEA:23444"/>
        <dbReference type="ChEBI" id="CHEBI:15361"/>
        <dbReference type="ChEBI" id="CHEBI:15378"/>
        <dbReference type="ChEBI" id="CHEBI:16651"/>
        <dbReference type="ChEBI" id="CHEBI:57540"/>
        <dbReference type="ChEBI" id="CHEBI:57945"/>
        <dbReference type="EC" id="1.1.1.27"/>
    </reaction>
</comment>
<evidence type="ECO:0000256" key="9">
    <source>
        <dbReference type="PIRSR" id="PIRSR000102-3"/>
    </source>
</evidence>
<feature type="active site" description="Proton acceptor" evidence="6 7">
    <location>
        <position position="177"/>
    </location>
</feature>
<evidence type="ECO:0000256" key="6">
    <source>
        <dbReference type="HAMAP-Rule" id="MF_00487"/>
    </source>
</evidence>
<comment type="similarity">
    <text evidence="6">Belongs to the LDH/MDH superfamily. MDH type 3 family.</text>
</comment>
<feature type="binding site" evidence="6 9">
    <location>
        <begin position="11"/>
        <end position="16"/>
    </location>
    <ligand>
        <name>NAD(+)</name>
        <dbReference type="ChEBI" id="CHEBI:57540"/>
    </ligand>
</feature>
<dbReference type="PANTHER" id="PTHR43128:SF16">
    <property type="entry name" value="L-LACTATE DEHYDROGENASE"/>
    <property type="match status" value="1"/>
</dbReference>
<feature type="binding site" evidence="6 8">
    <location>
        <position position="122"/>
    </location>
    <ligand>
        <name>substrate</name>
    </ligand>
</feature>
<keyword evidence="13" id="KW-1185">Reference proteome</keyword>
<feature type="domain" description="Lactate/malate dehydrogenase C-terminal" evidence="11">
    <location>
        <begin position="149"/>
        <end position="305"/>
    </location>
</feature>
<name>A5D2J2_PELTS</name>
<reference evidence="13" key="1">
    <citation type="journal article" date="2008" name="Genome Res.">
        <title>The genome of Pelotomaculum thermopropionicum reveals niche-associated evolution in anaerobic microbiota.</title>
        <authorList>
            <person name="Kosaka T."/>
            <person name="Kato S."/>
            <person name="Shimoyama T."/>
            <person name="Ishii S."/>
            <person name="Abe T."/>
            <person name="Watanabe K."/>
        </authorList>
    </citation>
    <scope>NUCLEOTIDE SEQUENCE [LARGE SCALE GENOMIC DNA]</scope>
    <source>
        <strain evidence="13">DSM 13744 / JCM 10971 / SI</strain>
    </source>
</reference>
<feature type="binding site" evidence="6 8">
    <location>
        <position position="84"/>
    </location>
    <ligand>
        <name>substrate</name>
    </ligand>
</feature>
<evidence type="ECO:0000256" key="2">
    <source>
        <dbReference type="ARBA" id="ARBA00022532"/>
    </source>
</evidence>
<dbReference type="Gene3D" id="3.40.50.720">
    <property type="entry name" value="NAD(P)-binding Rossmann-like Domain"/>
    <property type="match status" value="1"/>
</dbReference>
<protein>
    <recommendedName>
        <fullName evidence="6">Malate dehydrogenase</fullName>
        <ecNumber evidence="6">1.1.1.37</ecNumber>
    </recommendedName>
</protein>
<dbReference type="FunFam" id="3.90.110.10:FF:000004">
    <property type="entry name" value="Malate dehydrogenase"/>
    <property type="match status" value="1"/>
</dbReference>
<feature type="binding site" evidence="6 9">
    <location>
        <begin position="120"/>
        <end position="122"/>
    </location>
    <ligand>
        <name>NAD(+)</name>
        <dbReference type="ChEBI" id="CHEBI:57540"/>
    </ligand>
</feature>
<dbReference type="HOGENOM" id="CLU_045401_2_1_9"/>
<dbReference type="GO" id="GO:0006089">
    <property type="term" value="P:lactate metabolic process"/>
    <property type="evidence" value="ECO:0007669"/>
    <property type="project" value="TreeGrafter"/>
</dbReference>
<dbReference type="PIRSF" id="PIRSF000102">
    <property type="entry name" value="Lac_mal_DH"/>
    <property type="match status" value="1"/>
</dbReference>
<dbReference type="SMR" id="A5D2J2"/>
<evidence type="ECO:0000259" key="11">
    <source>
        <dbReference type="Pfam" id="PF02866"/>
    </source>
</evidence>
<feature type="binding site" evidence="6 9">
    <location>
        <position position="35"/>
    </location>
    <ligand>
        <name>NAD(+)</name>
        <dbReference type="ChEBI" id="CHEBI:57540"/>
    </ligand>
</feature>
<feature type="binding site" evidence="6 9">
    <location>
        <position position="97"/>
    </location>
    <ligand>
        <name>NAD(+)</name>
        <dbReference type="ChEBI" id="CHEBI:57540"/>
    </ligand>
</feature>
<gene>
    <name evidence="12" type="primary">MmcK</name>
    <name evidence="6" type="synonym">mdh</name>
    <name evidence="12" type="ordered locus">PTH_1367</name>
</gene>
<dbReference type="Pfam" id="PF00056">
    <property type="entry name" value="Ldh_1_N"/>
    <property type="match status" value="1"/>
</dbReference>
<dbReference type="HAMAP" id="MF_00487">
    <property type="entry name" value="Malate_dehydrog_3"/>
    <property type="match status" value="1"/>
</dbReference>
<feature type="binding site" evidence="6 8">
    <location>
        <position position="153"/>
    </location>
    <ligand>
        <name>substrate</name>
    </ligand>
</feature>
<organism evidence="12 13">
    <name type="scientific">Pelotomaculum thermopropionicum (strain DSM 13744 / JCM 10971 / SI)</name>
    <dbReference type="NCBI Taxonomy" id="370438"/>
    <lineage>
        <taxon>Bacteria</taxon>
        <taxon>Bacillati</taxon>
        <taxon>Bacillota</taxon>
        <taxon>Clostridia</taxon>
        <taxon>Eubacteriales</taxon>
        <taxon>Desulfotomaculaceae</taxon>
        <taxon>Pelotomaculum</taxon>
    </lineage>
</organism>
<dbReference type="Pfam" id="PF02866">
    <property type="entry name" value="Ldh_1_C"/>
    <property type="match status" value="1"/>
</dbReference>
<dbReference type="InterPro" id="IPR011275">
    <property type="entry name" value="Malate_DH_type3"/>
</dbReference>
<keyword evidence="4 6" id="KW-0520">NAD</keyword>
<dbReference type="FunFam" id="3.40.50.720:FF:000018">
    <property type="entry name" value="Malate dehydrogenase"/>
    <property type="match status" value="1"/>
</dbReference>
<dbReference type="InterPro" id="IPR001557">
    <property type="entry name" value="L-lactate/malate_DH"/>
</dbReference>
<comment type="function">
    <text evidence="6">Catalyzes the reversible oxidation of malate to oxaloacetate.</text>
</comment>
<keyword evidence="2 6" id="KW-0816">Tricarboxylic acid cycle</keyword>
<dbReference type="GO" id="GO:0006099">
    <property type="term" value="P:tricarboxylic acid cycle"/>
    <property type="evidence" value="ECO:0007669"/>
    <property type="project" value="UniProtKB-UniRule"/>
</dbReference>
<evidence type="ECO:0000256" key="4">
    <source>
        <dbReference type="ARBA" id="ARBA00023027"/>
    </source>
</evidence>
<sequence>MIKRRKITIVGAGNVGATAAHWAAAKELGDIVLLDVIEGVPQGKGLDLMEASPVEGFDANIIGTNNYEDTADSDVVIVTAGVARKPGMSRDDLLNTNYKIVSSVAENIARYSPNAIIIVVSNPLDVMAYTAYKASGFPSNRVFGMAGVLDSARFRTFLAMELGISVEDVSALVLGGHGDTMVPVLSCAFAGCIPVTKLIPADRLEAIVERTRNGGAEIVNFLKTGSAYYAPSASAVQMAEAVLKDKKRILPVAAYLNGEYGAKDIYTGVPCIIGANGVEKILEIDLTPEEKAALDKSIQAVRNLMKVVGLGS</sequence>
<dbReference type="PRINTS" id="PR00086">
    <property type="entry name" value="LLDHDRGNASE"/>
</dbReference>
<dbReference type="InterPro" id="IPR015955">
    <property type="entry name" value="Lactate_DH/Glyco_Ohase_4_C"/>
</dbReference>
<evidence type="ECO:0000313" key="12">
    <source>
        <dbReference type="EMBL" id="BAF59548.1"/>
    </source>
</evidence>
<dbReference type="EC" id="1.1.1.37" evidence="6"/>
<proteinExistence type="inferred from homology"/>
<feature type="domain" description="Lactate/malate dehydrogenase N-terminal" evidence="10">
    <location>
        <begin position="6"/>
        <end position="144"/>
    </location>
</feature>
<dbReference type="EMBL" id="AP009389">
    <property type="protein sequence ID" value="BAF59548.1"/>
    <property type="molecule type" value="Genomic_DNA"/>
</dbReference>
<dbReference type="GO" id="GO:0004459">
    <property type="term" value="F:L-lactate dehydrogenase (NAD+) activity"/>
    <property type="evidence" value="ECO:0007669"/>
    <property type="project" value="UniProtKB-EC"/>
</dbReference>
<dbReference type="SUPFAM" id="SSF56327">
    <property type="entry name" value="LDH C-terminal domain-like"/>
    <property type="match status" value="1"/>
</dbReference>
<dbReference type="NCBIfam" id="NF004863">
    <property type="entry name" value="PRK06223.1"/>
    <property type="match status" value="1"/>
</dbReference>